<proteinExistence type="predicted"/>
<organism evidence="3 4">
    <name type="scientific">Treponema parvum</name>
    <dbReference type="NCBI Taxonomy" id="138851"/>
    <lineage>
        <taxon>Bacteria</taxon>
        <taxon>Pseudomonadati</taxon>
        <taxon>Spirochaetota</taxon>
        <taxon>Spirochaetia</taxon>
        <taxon>Spirochaetales</taxon>
        <taxon>Treponemataceae</taxon>
        <taxon>Treponema</taxon>
    </lineage>
</organism>
<feature type="domain" description="GFO/IDH/MocA-like oxidoreductase" evidence="2">
    <location>
        <begin position="133"/>
        <end position="254"/>
    </location>
</feature>
<protein>
    <submittedName>
        <fullName evidence="3">Gfo/Idh/MocA family oxidoreductase</fullName>
    </submittedName>
</protein>
<sequence>MKKKGFGIIGLGMISEFHAKAIEHIDGARLIAGFDPVPGKAEAFAQKHGCMGYENLADFLNNPEIDIVTIATPSGLHLDGAVASAKAGKHVIVEKPLEVTPERCKVIIDACKKNKVKLTGVFPSRYHDASRIVKEAVESGRFGKIAFADAQIKWYRSQEYYDSGAWRGTWKMDGGGCLMNQGIHAIDLLQWFMGPVKEVSAFIGTVGHKRIEVEDTAAVALKFANGAVGTIEGTTCAYPGFFKRIEIMGTEGTAVMEEENIVKWEFSNETDEDERIRAEYGNATLTGGGAPDPSAIGFHGHQRLFESFINAVDTDSEPDITGESASRAVEIICAAYKSARSGKKCIIC</sequence>
<evidence type="ECO:0000313" key="3">
    <source>
        <dbReference type="EMBL" id="QTQ12639.1"/>
    </source>
</evidence>
<dbReference type="Proteomes" id="UP000671995">
    <property type="component" value="Chromosome"/>
</dbReference>
<dbReference type="InterPro" id="IPR052515">
    <property type="entry name" value="Gfo/Idh/MocA_Oxidoreductase"/>
</dbReference>
<dbReference type="GO" id="GO:0000166">
    <property type="term" value="F:nucleotide binding"/>
    <property type="evidence" value="ECO:0007669"/>
    <property type="project" value="InterPro"/>
</dbReference>
<dbReference type="Gene3D" id="3.40.50.720">
    <property type="entry name" value="NAD(P)-binding Rossmann-like Domain"/>
    <property type="match status" value="1"/>
</dbReference>
<dbReference type="Pfam" id="PF22725">
    <property type="entry name" value="GFO_IDH_MocA_C3"/>
    <property type="match status" value="1"/>
</dbReference>
<dbReference type="PANTHER" id="PTHR43249:SF1">
    <property type="entry name" value="D-GLUCOSIDE 3-DEHYDROGENASE"/>
    <property type="match status" value="1"/>
</dbReference>
<dbReference type="EMBL" id="CP054257">
    <property type="protein sequence ID" value="QTQ12639.1"/>
    <property type="molecule type" value="Genomic_DNA"/>
</dbReference>
<gene>
    <name evidence="3" type="ORF">HRI96_10780</name>
</gene>
<dbReference type="SUPFAM" id="SSF55347">
    <property type="entry name" value="Glyceraldehyde-3-phosphate dehydrogenase-like, C-terminal domain"/>
    <property type="match status" value="1"/>
</dbReference>
<reference evidence="3" key="1">
    <citation type="submission" date="2020-05" db="EMBL/GenBank/DDBJ databases">
        <authorList>
            <person name="Zeng H."/>
            <person name="Chan Y.K."/>
            <person name="Watt R.M."/>
        </authorList>
    </citation>
    <scope>NUCLEOTIDE SEQUENCE</scope>
    <source>
        <strain evidence="3">ATCC 700773</strain>
    </source>
</reference>
<name>A0A975F1Z8_9SPIR</name>
<accession>A0A975F1Z8</accession>
<dbReference type="RefSeq" id="WP_210117352.1">
    <property type="nucleotide sequence ID" value="NZ_CP054257.1"/>
</dbReference>
<dbReference type="PANTHER" id="PTHR43249">
    <property type="entry name" value="UDP-N-ACETYL-2-AMINO-2-DEOXY-D-GLUCURONATE OXIDASE"/>
    <property type="match status" value="1"/>
</dbReference>
<evidence type="ECO:0000313" key="4">
    <source>
        <dbReference type="Proteomes" id="UP000671995"/>
    </source>
</evidence>
<dbReference type="InterPro" id="IPR055170">
    <property type="entry name" value="GFO_IDH_MocA-like_dom"/>
</dbReference>
<dbReference type="AlphaFoldDB" id="A0A975F1Z8"/>
<dbReference type="SUPFAM" id="SSF51735">
    <property type="entry name" value="NAD(P)-binding Rossmann-fold domains"/>
    <property type="match status" value="1"/>
</dbReference>
<dbReference type="InterPro" id="IPR036291">
    <property type="entry name" value="NAD(P)-bd_dom_sf"/>
</dbReference>
<reference evidence="3" key="2">
    <citation type="journal article" date="2021" name="Microbiol. Resour. Announc.">
        <title>Complete Genome Sequences of Three Human Oral Treponema parvum Isolates.</title>
        <authorList>
            <person name="Zeng H."/>
            <person name="Watt R.M."/>
        </authorList>
    </citation>
    <scope>NUCLEOTIDE SEQUENCE</scope>
    <source>
        <strain evidence="3">ATCC 700773</strain>
    </source>
</reference>
<evidence type="ECO:0000259" key="1">
    <source>
        <dbReference type="Pfam" id="PF01408"/>
    </source>
</evidence>
<dbReference type="InterPro" id="IPR000683">
    <property type="entry name" value="Gfo/Idh/MocA-like_OxRdtase_N"/>
</dbReference>
<evidence type="ECO:0000259" key="2">
    <source>
        <dbReference type="Pfam" id="PF22725"/>
    </source>
</evidence>
<feature type="domain" description="Gfo/Idh/MocA-like oxidoreductase N-terminal" evidence="1">
    <location>
        <begin position="5"/>
        <end position="119"/>
    </location>
</feature>
<dbReference type="Pfam" id="PF01408">
    <property type="entry name" value="GFO_IDH_MocA"/>
    <property type="match status" value="1"/>
</dbReference>
<dbReference type="Gene3D" id="3.30.360.10">
    <property type="entry name" value="Dihydrodipicolinate Reductase, domain 2"/>
    <property type="match status" value="1"/>
</dbReference>